<accession>A0A4C1WHQ5</accession>
<evidence type="ECO:0000256" key="6">
    <source>
        <dbReference type="SAM" id="Phobius"/>
    </source>
</evidence>
<name>A0A4C1WHQ5_EUMVA</name>
<dbReference type="InterPro" id="IPR050382">
    <property type="entry name" value="MFS_Na/Anion_cotransporter"/>
</dbReference>
<keyword evidence="4 6" id="KW-0472">Membrane</keyword>
<dbReference type="GO" id="GO:0060076">
    <property type="term" value="C:excitatory synapse"/>
    <property type="evidence" value="ECO:0007669"/>
    <property type="project" value="TreeGrafter"/>
</dbReference>
<proteinExistence type="predicted"/>
<feature type="transmembrane region" description="Helical" evidence="6">
    <location>
        <begin position="56"/>
        <end position="75"/>
    </location>
</feature>
<evidence type="ECO:0000256" key="2">
    <source>
        <dbReference type="ARBA" id="ARBA00022692"/>
    </source>
</evidence>
<dbReference type="EMBL" id="BGZK01000550">
    <property type="protein sequence ID" value="GBP49654.1"/>
    <property type="molecule type" value="Genomic_DNA"/>
</dbReference>
<evidence type="ECO:0000256" key="5">
    <source>
        <dbReference type="SAM" id="MobiDB-lite"/>
    </source>
</evidence>
<dbReference type="GO" id="GO:0035249">
    <property type="term" value="P:synaptic transmission, glutamatergic"/>
    <property type="evidence" value="ECO:0007669"/>
    <property type="project" value="TreeGrafter"/>
</dbReference>
<dbReference type="GO" id="GO:0050803">
    <property type="term" value="P:regulation of synapse structure or activity"/>
    <property type="evidence" value="ECO:0007669"/>
    <property type="project" value="TreeGrafter"/>
</dbReference>
<sequence>MANITRCTDQQYESFHVSQKGYDQFDGDDMESPPSPDRPPPRPIDKHLRAQCPCLTVRYTVALLACFGFSIMFGMRCNMSMAKLKMTEHVNRTFANENPPFNWTYKVESSIDSSYFAGYLITQVPGGFLASMYPANKIFGFAIIASALFNMAIPSAMSIGPTSVVILKVAQGFVEFRIVSERGVAPVTCDKVRACVRA</sequence>
<keyword evidence="8" id="KW-1185">Reference proteome</keyword>
<dbReference type="GO" id="GO:0005326">
    <property type="term" value="F:neurotransmitter transmembrane transporter activity"/>
    <property type="evidence" value="ECO:0007669"/>
    <property type="project" value="TreeGrafter"/>
</dbReference>
<comment type="subcellular location">
    <subcellularLocation>
        <location evidence="1">Membrane</location>
        <topology evidence="1">Multi-pass membrane protein</topology>
    </subcellularLocation>
</comment>
<evidence type="ECO:0000256" key="3">
    <source>
        <dbReference type="ARBA" id="ARBA00022989"/>
    </source>
</evidence>
<dbReference type="Proteomes" id="UP000299102">
    <property type="component" value="Unassembled WGS sequence"/>
</dbReference>
<keyword evidence="3 6" id="KW-1133">Transmembrane helix</keyword>
<evidence type="ECO:0000256" key="4">
    <source>
        <dbReference type="ARBA" id="ARBA00023136"/>
    </source>
</evidence>
<feature type="region of interest" description="Disordered" evidence="5">
    <location>
        <begin position="23"/>
        <end position="44"/>
    </location>
</feature>
<dbReference type="GO" id="GO:0005313">
    <property type="term" value="F:L-glutamate transmembrane transporter activity"/>
    <property type="evidence" value="ECO:0007669"/>
    <property type="project" value="TreeGrafter"/>
</dbReference>
<dbReference type="OrthoDB" id="2985014at2759"/>
<dbReference type="AlphaFoldDB" id="A0A4C1WHQ5"/>
<feature type="transmembrane region" description="Helical" evidence="6">
    <location>
        <begin position="138"/>
        <end position="157"/>
    </location>
</feature>
<gene>
    <name evidence="7" type="primary">Slc17a7</name>
    <name evidence="7" type="ORF">EVAR_33287_1</name>
</gene>
<evidence type="ECO:0000313" key="8">
    <source>
        <dbReference type="Proteomes" id="UP000299102"/>
    </source>
</evidence>
<protein>
    <submittedName>
        <fullName evidence="7">Vesicular glutamate transporter 1</fullName>
    </submittedName>
</protein>
<dbReference type="InterPro" id="IPR036259">
    <property type="entry name" value="MFS_trans_sf"/>
</dbReference>
<evidence type="ECO:0000313" key="7">
    <source>
        <dbReference type="EMBL" id="GBP49654.1"/>
    </source>
</evidence>
<dbReference type="GO" id="GO:0030672">
    <property type="term" value="C:synaptic vesicle membrane"/>
    <property type="evidence" value="ECO:0007669"/>
    <property type="project" value="TreeGrafter"/>
</dbReference>
<reference evidence="7 8" key="1">
    <citation type="journal article" date="2019" name="Commun. Biol.">
        <title>The bagworm genome reveals a unique fibroin gene that provides high tensile strength.</title>
        <authorList>
            <person name="Kono N."/>
            <person name="Nakamura H."/>
            <person name="Ohtoshi R."/>
            <person name="Tomita M."/>
            <person name="Numata K."/>
            <person name="Arakawa K."/>
        </authorList>
    </citation>
    <scope>NUCLEOTIDE SEQUENCE [LARGE SCALE GENOMIC DNA]</scope>
</reference>
<dbReference type="SUPFAM" id="SSF103473">
    <property type="entry name" value="MFS general substrate transporter"/>
    <property type="match status" value="1"/>
</dbReference>
<organism evidence="7 8">
    <name type="scientific">Eumeta variegata</name>
    <name type="common">Bagworm moth</name>
    <name type="synonym">Eumeta japonica</name>
    <dbReference type="NCBI Taxonomy" id="151549"/>
    <lineage>
        <taxon>Eukaryota</taxon>
        <taxon>Metazoa</taxon>
        <taxon>Ecdysozoa</taxon>
        <taxon>Arthropoda</taxon>
        <taxon>Hexapoda</taxon>
        <taxon>Insecta</taxon>
        <taxon>Pterygota</taxon>
        <taxon>Neoptera</taxon>
        <taxon>Endopterygota</taxon>
        <taxon>Lepidoptera</taxon>
        <taxon>Glossata</taxon>
        <taxon>Ditrysia</taxon>
        <taxon>Tineoidea</taxon>
        <taxon>Psychidae</taxon>
        <taxon>Oiketicinae</taxon>
        <taxon>Eumeta</taxon>
    </lineage>
</organism>
<evidence type="ECO:0000256" key="1">
    <source>
        <dbReference type="ARBA" id="ARBA00004141"/>
    </source>
</evidence>
<dbReference type="PANTHER" id="PTHR11662:SF456">
    <property type="entry name" value="VESICULAR GLUTAMATE TRANSPORTER, ISOFORM A"/>
    <property type="match status" value="1"/>
</dbReference>
<dbReference type="STRING" id="151549.A0A4C1WHQ5"/>
<dbReference type="PANTHER" id="PTHR11662">
    <property type="entry name" value="SOLUTE CARRIER FAMILY 17"/>
    <property type="match status" value="1"/>
</dbReference>
<dbReference type="Gene3D" id="1.20.1250.20">
    <property type="entry name" value="MFS general substrate transporter like domains"/>
    <property type="match status" value="1"/>
</dbReference>
<keyword evidence="2 6" id="KW-0812">Transmembrane</keyword>
<dbReference type="GO" id="GO:0098700">
    <property type="term" value="P:neurotransmitter loading into synaptic vesicle"/>
    <property type="evidence" value="ECO:0007669"/>
    <property type="project" value="TreeGrafter"/>
</dbReference>
<comment type="caution">
    <text evidence="7">The sequence shown here is derived from an EMBL/GenBank/DDBJ whole genome shotgun (WGS) entry which is preliminary data.</text>
</comment>